<dbReference type="OrthoDB" id="6365843at2"/>
<sequence length="235" mass="25041">MKILTTSLAICAVLISGGAAQAAILEEDLYQPGDHLITADSVTGLEWLDLTQTVNLSYNQVNSGVGGWLNQGFRHATADEVYTLIFNAGLGSLYHSGQTNLTSSDIMNLNQFISMLGDVASFYTAVANRRVMAVGIVDKSRWLATTGQGEDSWTFQEGSLEAKAIAEVGYDIPLGIGGAWVPGQDGTIGGAWTLGLNDPYPQYLVRTTEVPVPATAWLFGSGLIGLIRVARRKAT</sequence>
<organism evidence="2 3">
    <name type="scientific">Sulfurirhabdus autotrophica</name>
    <dbReference type="NCBI Taxonomy" id="1706046"/>
    <lineage>
        <taxon>Bacteria</taxon>
        <taxon>Pseudomonadati</taxon>
        <taxon>Pseudomonadota</taxon>
        <taxon>Betaproteobacteria</taxon>
        <taxon>Nitrosomonadales</taxon>
        <taxon>Sulfuricellaceae</taxon>
        <taxon>Sulfurirhabdus</taxon>
    </lineage>
</organism>
<feature type="chain" id="PRO_5020992118" evidence="1">
    <location>
        <begin position="23"/>
        <end position="235"/>
    </location>
</feature>
<dbReference type="AlphaFoldDB" id="A0A4R3YEP4"/>
<dbReference type="EMBL" id="SMCO01000001">
    <property type="protein sequence ID" value="TCV90550.1"/>
    <property type="molecule type" value="Genomic_DNA"/>
</dbReference>
<name>A0A4R3YEP4_9PROT</name>
<reference evidence="2 3" key="1">
    <citation type="submission" date="2019-03" db="EMBL/GenBank/DDBJ databases">
        <title>Genomic Encyclopedia of Type Strains, Phase IV (KMG-IV): sequencing the most valuable type-strain genomes for metagenomic binning, comparative biology and taxonomic classification.</title>
        <authorList>
            <person name="Goeker M."/>
        </authorList>
    </citation>
    <scope>NUCLEOTIDE SEQUENCE [LARGE SCALE GENOMIC DNA]</scope>
    <source>
        <strain evidence="2 3">DSM 100309</strain>
    </source>
</reference>
<keyword evidence="3" id="KW-1185">Reference proteome</keyword>
<proteinExistence type="predicted"/>
<accession>A0A4R3YEP4</accession>
<evidence type="ECO:0000256" key="1">
    <source>
        <dbReference type="SAM" id="SignalP"/>
    </source>
</evidence>
<comment type="caution">
    <text evidence="2">The sequence shown here is derived from an EMBL/GenBank/DDBJ whole genome shotgun (WGS) entry which is preliminary data.</text>
</comment>
<gene>
    <name evidence="2" type="ORF">EDC63_101524</name>
</gene>
<evidence type="ECO:0000313" key="3">
    <source>
        <dbReference type="Proteomes" id="UP000295367"/>
    </source>
</evidence>
<evidence type="ECO:0000313" key="2">
    <source>
        <dbReference type="EMBL" id="TCV90550.1"/>
    </source>
</evidence>
<dbReference type="Proteomes" id="UP000295367">
    <property type="component" value="Unassembled WGS sequence"/>
</dbReference>
<feature type="signal peptide" evidence="1">
    <location>
        <begin position="1"/>
        <end position="22"/>
    </location>
</feature>
<dbReference type="RefSeq" id="WP_124947525.1">
    <property type="nucleotide sequence ID" value="NZ_BHVT01000073.1"/>
</dbReference>
<keyword evidence="1" id="KW-0732">Signal</keyword>
<protein>
    <submittedName>
        <fullName evidence="2">Putative secreted protein</fullName>
    </submittedName>
</protein>